<name>A0ABU1XBK2_9NOCA</name>
<keyword evidence="2" id="KW-1185">Reference proteome</keyword>
<evidence type="ECO:0000313" key="2">
    <source>
        <dbReference type="Proteomes" id="UP001251217"/>
    </source>
</evidence>
<dbReference type="EMBL" id="JAVDWW010000002">
    <property type="protein sequence ID" value="MDR7167925.1"/>
    <property type="molecule type" value="Genomic_DNA"/>
</dbReference>
<dbReference type="Proteomes" id="UP001251217">
    <property type="component" value="Unassembled WGS sequence"/>
</dbReference>
<reference evidence="1 2" key="1">
    <citation type="submission" date="2023-07" db="EMBL/GenBank/DDBJ databases">
        <title>Sorghum-associated microbial communities from plants grown in Nebraska, USA.</title>
        <authorList>
            <person name="Schachtman D."/>
        </authorList>
    </citation>
    <scope>NUCLEOTIDE SEQUENCE [LARGE SCALE GENOMIC DNA]</scope>
    <source>
        <strain evidence="1 2">4272</strain>
    </source>
</reference>
<proteinExistence type="predicted"/>
<comment type="caution">
    <text evidence="1">The sequence shown here is derived from an EMBL/GenBank/DDBJ whole genome shotgun (WGS) entry which is preliminary data.</text>
</comment>
<organism evidence="1 2">
    <name type="scientific">Nocardia kruczakiae</name>
    <dbReference type="NCBI Taxonomy" id="261477"/>
    <lineage>
        <taxon>Bacteria</taxon>
        <taxon>Bacillati</taxon>
        <taxon>Actinomycetota</taxon>
        <taxon>Actinomycetes</taxon>
        <taxon>Mycobacteriales</taxon>
        <taxon>Nocardiaceae</taxon>
        <taxon>Nocardia</taxon>
    </lineage>
</organism>
<evidence type="ECO:0000313" key="1">
    <source>
        <dbReference type="EMBL" id="MDR7167925.1"/>
    </source>
</evidence>
<accession>A0ABU1XBK2</accession>
<protein>
    <submittedName>
        <fullName evidence="1">Uncharacterized protein</fullName>
    </submittedName>
</protein>
<dbReference type="RefSeq" id="WP_310399458.1">
    <property type="nucleotide sequence ID" value="NZ_JAVDWW010000002.1"/>
</dbReference>
<gene>
    <name evidence="1" type="ORF">J2W56_001644</name>
</gene>
<sequence>MTDTIESSADMPVSQAVAVQSKIRPKAVGLVRTELSRTDTAARALDIQCYAERLGYEWTFAIRPSQGTRDPVGYTLDIAAGMEAAAIIVVDMTHVDHRTDIGTAGFDLLTMMPPRLWRAGALEPVALQPVPLNDCTWEPTQLERDCARRLWNTHRDCLPDCRARLAAGAALSARDEVD</sequence>